<accession>A0A9Q3AE40</accession>
<name>A0A9Q3AE40_9PSED</name>
<reference evidence="3" key="2">
    <citation type="journal article" date="2023" name="Plant Pathol.">
        <title>Dismantling and reorganizing Pseudomonas marginalis sensu#lato.</title>
        <authorList>
            <person name="Sawada H."/>
            <person name="Fujikawa T."/>
            <person name="Satou M."/>
        </authorList>
    </citation>
    <scope>NUCLEOTIDE SEQUENCE</scope>
    <source>
        <strain evidence="3">MAFF 301350</strain>
    </source>
</reference>
<dbReference type="RefSeq" id="WP_217977295.1">
    <property type="nucleotide sequence ID" value="NZ_JAHTBI010000079.1"/>
</dbReference>
<feature type="transmembrane region" description="Helical" evidence="1">
    <location>
        <begin position="188"/>
        <end position="209"/>
    </location>
</feature>
<keyword evidence="1" id="KW-0472">Membrane</keyword>
<dbReference type="GO" id="GO:0004519">
    <property type="term" value="F:endonuclease activity"/>
    <property type="evidence" value="ECO:0007669"/>
    <property type="project" value="UniProtKB-KW"/>
</dbReference>
<sequence>MATVEGCALHRPDFPMCRRSDMTQEEWLKANAALFGSDYERLFAQNVLSLVAQIRYESLSVQYPFKDNDGKQRYCDLVISEEGGVRIAIEIDGYDKRGAGTGMSHDDFIDWQRRQAALTTQGWRVLRFANRDVRDEPARCAGHLRALLEDERKKAFSLLSHTRKHAGAQQLAELQGSQIKGLNKEVSVMKYTIMSFTALIGVLIVVFAFKGNQSTAGPAQASQAMAAPVSPAVLQGATCDNPLDWRQAARHIGQSAAVVGPIIKVTYKATAKGKPTWIDLGASFPSAQRLGLVVWGEHRAAFAQLLAQPLEGRNVCVIGRIEQYKGVPRIELQAASQFQLLK</sequence>
<keyword evidence="1" id="KW-0812">Transmembrane</keyword>
<keyword evidence="3" id="KW-0255">Endonuclease</keyword>
<reference evidence="3" key="1">
    <citation type="journal article" date="2022" name="Int. J. Syst. Evol. Microbiol.">
        <title>Pseudomonas aegrilactucae sp. nov. and Pseudomonas morbosilactucae sp. nov., pathogens causing bacterial rot of lettuce in Japan.</title>
        <authorList>
            <person name="Sawada H."/>
            <person name="Fujikawa T."/>
            <person name="Satou M."/>
        </authorList>
    </citation>
    <scope>NUCLEOTIDE SEQUENCE</scope>
    <source>
        <strain evidence="3">MAFF 301350</strain>
    </source>
</reference>
<dbReference type="InterPro" id="IPR007569">
    <property type="entry name" value="DUF559"/>
</dbReference>
<gene>
    <name evidence="3" type="ORF">KUO17_20285</name>
</gene>
<evidence type="ECO:0000259" key="2">
    <source>
        <dbReference type="Pfam" id="PF04480"/>
    </source>
</evidence>
<dbReference type="Proteomes" id="UP001106592">
    <property type="component" value="Unassembled WGS sequence"/>
</dbReference>
<proteinExistence type="predicted"/>
<keyword evidence="4" id="KW-1185">Reference proteome</keyword>
<keyword evidence="3" id="KW-0540">Nuclease</keyword>
<keyword evidence="3" id="KW-0378">Hydrolase</keyword>
<evidence type="ECO:0000256" key="1">
    <source>
        <dbReference type="SAM" id="Phobius"/>
    </source>
</evidence>
<dbReference type="Pfam" id="PF04480">
    <property type="entry name" value="DUF559"/>
    <property type="match status" value="1"/>
</dbReference>
<organism evidence="3 4">
    <name type="scientific">Pseudomonas aegrilactucae</name>
    <dbReference type="NCBI Taxonomy" id="2854028"/>
    <lineage>
        <taxon>Bacteria</taxon>
        <taxon>Pseudomonadati</taxon>
        <taxon>Pseudomonadota</taxon>
        <taxon>Gammaproteobacteria</taxon>
        <taxon>Pseudomonadales</taxon>
        <taxon>Pseudomonadaceae</taxon>
        <taxon>Pseudomonas</taxon>
    </lineage>
</organism>
<keyword evidence="1" id="KW-1133">Transmembrane helix</keyword>
<protein>
    <submittedName>
        <fullName evidence="3">Endonuclease domain-containing protein</fullName>
    </submittedName>
</protein>
<evidence type="ECO:0000313" key="4">
    <source>
        <dbReference type="Proteomes" id="UP001106592"/>
    </source>
</evidence>
<feature type="domain" description="DUF559" evidence="2">
    <location>
        <begin position="86"/>
        <end position="143"/>
    </location>
</feature>
<dbReference type="EMBL" id="JAHTBI010000079">
    <property type="protein sequence ID" value="MBV6289337.1"/>
    <property type="molecule type" value="Genomic_DNA"/>
</dbReference>
<dbReference type="AlphaFoldDB" id="A0A9Q3AE40"/>
<comment type="caution">
    <text evidence="3">The sequence shown here is derived from an EMBL/GenBank/DDBJ whole genome shotgun (WGS) entry which is preliminary data.</text>
</comment>
<evidence type="ECO:0000313" key="3">
    <source>
        <dbReference type="EMBL" id="MBV6289337.1"/>
    </source>
</evidence>